<proteinExistence type="inferred from homology"/>
<organism evidence="3 4">
    <name type="scientific">Eleutherodactylus coqui</name>
    <name type="common">Puerto Rican coqui</name>
    <dbReference type="NCBI Taxonomy" id="57060"/>
    <lineage>
        <taxon>Eukaryota</taxon>
        <taxon>Metazoa</taxon>
        <taxon>Chordata</taxon>
        <taxon>Craniata</taxon>
        <taxon>Vertebrata</taxon>
        <taxon>Euteleostomi</taxon>
        <taxon>Amphibia</taxon>
        <taxon>Batrachia</taxon>
        <taxon>Anura</taxon>
        <taxon>Neobatrachia</taxon>
        <taxon>Hyloidea</taxon>
        <taxon>Eleutherodactylidae</taxon>
        <taxon>Eleutherodactylinae</taxon>
        <taxon>Eleutherodactylus</taxon>
        <taxon>Eleutherodactylus</taxon>
    </lineage>
</organism>
<evidence type="ECO:0000313" key="4">
    <source>
        <dbReference type="Proteomes" id="UP000770717"/>
    </source>
</evidence>
<comment type="similarity">
    <text evidence="1">Belongs to the HOATZ family.</text>
</comment>
<dbReference type="GO" id="GO:0060271">
    <property type="term" value="P:cilium assembly"/>
    <property type="evidence" value="ECO:0007669"/>
    <property type="project" value="InterPro"/>
</dbReference>
<dbReference type="Proteomes" id="UP000770717">
    <property type="component" value="Unassembled WGS sequence"/>
</dbReference>
<dbReference type="InterPro" id="IPR040681">
    <property type="entry name" value="HOATZ-like"/>
</dbReference>
<dbReference type="Pfam" id="PF17664">
    <property type="entry name" value="HOATZ-like"/>
    <property type="match status" value="1"/>
</dbReference>
<dbReference type="PANTHER" id="PTHR47231:SF1">
    <property type="entry name" value="CILIA- AND FLAGELLA-ASSOCIATED PROTEIN HOATZ"/>
    <property type="match status" value="1"/>
</dbReference>
<evidence type="ECO:0000313" key="3">
    <source>
        <dbReference type="EMBL" id="KAG9482178.1"/>
    </source>
</evidence>
<protein>
    <recommendedName>
        <fullName evidence="2">Cilia- and flagella-associated protein HOATZ</fullName>
    </recommendedName>
</protein>
<evidence type="ECO:0000256" key="1">
    <source>
        <dbReference type="ARBA" id="ARBA00023451"/>
    </source>
</evidence>
<comment type="caution">
    <text evidence="3">The sequence shown here is derived from an EMBL/GenBank/DDBJ whole genome shotgun (WGS) entry which is preliminary data.</text>
</comment>
<name>A0A8J6K620_ELECQ</name>
<sequence length="153" mass="17788">MADEAELGCDDYTVFAGSAEHDVMCSKIFWNSITLQPPLESRLVSGDVEQRLRVAGEAGPRKNYSQQELEDLKTEYFLLEAQRVQDAEQRSIYMQKAKRREEIIALLKKQREDRIKKELVSLGHKPNIQIEERRLPTPDIEEMEDIKAVRQLE</sequence>
<dbReference type="PANTHER" id="PTHR47231">
    <property type="entry name" value="UPF0722 PROTEIN C11ORF88"/>
    <property type="match status" value="1"/>
</dbReference>
<evidence type="ECO:0000256" key="2">
    <source>
        <dbReference type="ARBA" id="ARBA00023657"/>
    </source>
</evidence>
<gene>
    <name evidence="3" type="ORF">GDO78_011073</name>
</gene>
<keyword evidence="4" id="KW-1185">Reference proteome</keyword>
<reference evidence="3" key="1">
    <citation type="thesis" date="2020" institute="ProQuest LLC" country="789 East Eisenhower Parkway, Ann Arbor, MI, USA">
        <title>Comparative Genomics and Chromosome Evolution.</title>
        <authorList>
            <person name="Mudd A.B."/>
        </authorList>
    </citation>
    <scope>NUCLEOTIDE SEQUENCE</scope>
    <source>
        <strain evidence="3">HN-11 Male</strain>
        <tissue evidence="3">Kidney and liver</tissue>
    </source>
</reference>
<dbReference type="EMBL" id="WNTK01000006">
    <property type="protein sequence ID" value="KAG9482178.1"/>
    <property type="molecule type" value="Genomic_DNA"/>
</dbReference>
<accession>A0A8J6K620</accession>
<dbReference type="OrthoDB" id="10004365at2759"/>
<dbReference type="AlphaFoldDB" id="A0A8J6K620"/>